<feature type="transmembrane region" description="Helical" evidence="1">
    <location>
        <begin position="63"/>
        <end position="86"/>
    </location>
</feature>
<dbReference type="GO" id="GO:0000155">
    <property type="term" value="F:phosphorelay sensor kinase activity"/>
    <property type="evidence" value="ECO:0007669"/>
    <property type="project" value="InterPro"/>
</dbReference>
<accession>A0A841LD54</accession>
<dbReference type="Gene3D" id="3.30.565.10">
    <property type="entry name" value="Histidine kinase-like ATPase, C-terminal domain"/>
    <property type="match status" value="1"/>
</dbReference>
<feature type="domain" description="Histidine kinase/HSP90-like ATPase" evidence="2">
    <location>
        <begin position="253"/>
        <end position="346"/>
    </location>
</feature>
<dbReference type="PANTHER" id="PTHR34220:SF7">
    <property type="entry name" value="SENSOR HISTIDINE KINASE YPDA"/>
    <property type="match status" value="1"/>
</dbReference>
<evidence type="ECO:0000259" key="3">
    <source>
        <dbReference type="Pfam" id="PF06580"/>
    </source>
</evidence>
<dbReference type="InterPro" id="IPR050640">
    <property type="entry name" value="Bact_2-comp_sensor_kinase"/>
</dbReference>
<gene>
    <name evidence="4" type="ORF">FHS79_001070</name>
</gene>
<dbReference type="AlphaFoldDB" id="A0A841LD54"/>
<protein>
    <submittedName>
        <fullName evidence="4">Signal transduction histidine kinase</fullName>
    </submittedName>
</protein>
<proteinExistence type="predicted"/>
<feature type="transmembrane region" description="Helical" evidence="1">
    <location>
        <begin position="106"/>
        <end position="132"/>
    </location>
</feature>
<dbReference type="SUPFAM" id="SSF55874">
    <property type="entry name" value="ATPase domain of HSP90 chaperone/DNA topoisomerase II/histidine kinase"/>
    <property type="match status" value="1"/>
</dbReference>
<dbReference type="Pfam" id="PF02518">
    <property type="entry name" value="HATPase_c"/>
    <property type="match status" value="1"/>
</dbReference>
<feature type="transmembrane region" description="Helical" evidence="1">
    <location>
        <begin position="34"/>
        <end position="51"/>
    </location>
</feature>
<dbReference type="Pfam" id="PF06580">
    <property type="entry name" value="His_kinase"/>
    <property type="match status" value="1"/>
</dbReference>
<organism evidence="4 5">
    <name type="scientific">Polymorphobacter multimanifer</name>
    <dbReference type="NCBI Taxonomy" id="1070431"/>
    <lineage>
        <taxon>Bacteria</taxon>
        <taxon>Pseudomonadati</taxon>
        <taxon>Pseudomonadota</taxon>
        <taxon>Alphaproteobacteria</taxon>
        <taxon>Sphingomonadales</taxon>
        <taxon>Sphingosinicellaceae</taxon>
        <taxon>Polymorphobacter</taxon>
    </lineage>
</organism>
<name>A0A841LD54_9SPHN</name>
<dbReference type="EMBL" id="JACIIV010000006">
    <property type="protein sequence ID" value="MBB6226908.1"/>
    <property type="molecule type" value="Genomic_DNA"/>
</dbReference>
<dbReference type="InterPro" id="IPR010559">
    <property type="entry name" value="Sig_transdc_His_kin_internal"/>
</dbReference>
<evidence type="ECO:0000313" key="4">
    <source>
        <dbReference type="EMBL" id="MBB6226908.1"/>
    </source>
</evidence>
<comment type="caution">
    <text evidence="4">The sequence shown here is derived from an EMBL/GenBank/DDBJ whole genome shotgun (WGS) entry which is preliminary data.</text>
</comment>
<evidence type="ECO:0000259" key="2">
    <source>
        <dbReference type="Pfam" id="PF02518"/>
    </source>
</evidence>
<keyword evidence="1" id="KW-1133">Transmembrane helix</keyword>
<keyword evidence="1" id="KW-0812">Transmembrane</keyword>
<dbReference type="InterPro" id="IPR036890">
    <property type="entry name" value="HATPase_C_sf"/>
</dbReference>
<keyword evidence="5" id="KW-1185">Reference proteome</keyword>
<evidence type="ECO:0000313" key="5">
    <source>
        <dbReference type="Proteomes" id="UP000538147"/>
    </source>
</evidence>
<keyword evidence="4" id="KW-0808">Transferase</keyword>
<evidence type="ECO:0000256" key="1">
    <source>
        <dbReference type="SAM" id="Phobius"/>
    </source>
</evidence>
<dbReference type="PANTHER" id="PTHR34220">
    <property type="entry name" value="SENSOR HISTIDINE KINASE YPDA"/>
    <property type="match status" value="1"/>
</dbReference>
<sequence>MSAGGFWLVWLVLVTARAAAMGWPDQAGMLVRRSALVAVGVALTLLIHLALTRLERRSLPARATAGFAFAVPATALFAILNTMVFYRWFPVPSVAGDLARWDPDAVIVTAIADGLVTWYFFFAAWAAFYLAVGYVGEVRAAERDAAASRADAREARLAMLRLQVEPHFLFNALNALSSLVARGETKPALVMVGDLAAFLRAGLGAEMTEDIPLGDEVELQRLYLAIEKARFGSRLDVEWDIPESLHGVRVPALILQPLVENAVKYGVARTSTPVRIRIAAHRGGEDDIVLTVEDDGATSGDLPKPAPGLGIGLANVRSRLAARYGDVGTLSSAATKSGWRSSVTIPAYG</sequence>
<dbReference type="GO" id="GO:0016020">
    <property type="term" value="C:membrane"/>
    <property type="evidence" value="ECO:0007669"/>
    <property type="project" value="InterPro"/>
</dbReference>
<reference evidence="4 5" key="1">
    <citation type="submission" date="2020-08" db="EMBL/GenBank/DDBJ databases">
        <title>Genomic Encyclopedia of Type Strains, Phase IV (KMG-IV): sequencing the most valuable type-strain genomes for metagenomic binning, comparative biology and taxonomic classification.</title>
        <authorList>
            <person name="Goeker M."/>
        </authorList>
    </citation>
    <scope>NUCLEOTIDE SEQUENCE [LARGE SCALE GENOMIC DNA]</scope>
    <source>
        <strain evidence="4 5">DSM 102189</strain>
    </source>
</reference>
<keyword evidence="1" id="KW-0472">Membrane</keyword>
<dbReference type="RefSeq" id="WP_184196476.1">
    <property type="nucleotide sequence ID" value="NZ_JACIIV010000006.1"/>
</dbReference>
<keyword evidence="4" id="KW-0418">Kinase</keyword>
<dbReference type="Proteomes" id="UP000538147">
    <property type="component" value="Unassembled WGS sequence"/>
</dbReference>
<feature type="domain" description="Signal transduction histidine kinase internal region" evidence="3">
    <location>
        <begin position="155"/>
        <end position="235"/>
    </location>
</feature>
<dbReference type="InterPro" id="IPR003594">
    <property type="entry name" value="HATPase_dom"/>
</dbReference>